<name>A0ABS5AP84_9PSEU</name>
<keyword evidence="3" id="KW-1185">Reference proteome</keyword>
<dbReference type="Pfam" id="PF01547">
    <property type="entry name" value="SBP_bac_1"/>
    <property type="match status" value="1"/>
</dbReference>
<organism evidence="2 3">
    <name type="scientific">Crossiella equi</name>
    <dbReference type="NCBI Taxonomy" id="130796"/>
    <lineage>
        <taxon>Bacteria</taxon>
        <taxon>Bacillati</taxon>
        <taxon>Actinomycetota</taxon>
        <taxon>Actinomycetes</taxon>
        <taxon>Pseudonocardiales</taxon>
        <taxon>Pseudonocardiaceae</taxon>
        <taxon>Crossiella</taxon>
    </lineage>
</organism>
<reference evidence="2 3" key="1">
    <citation type="submission" date="2021-03" db="EMBL/GenBank/DDBJ databases">
        <title>Sequencing the genomes of 1000 actinobacteria strains.</title>
        <authorList>
            <person name="Klenk H.-P."/>
        </authorList>
    </citation>
    <scope>NUCLEOTIDE SEQUENCE [LARGE SCALE GENOMIC DNA]</scope>
    <source>
        <strain evidence="2 3">DSM 44580</strain>
    </source>
</reference>
<sequence>MRARVLLLGLLLLAGCTAPVDTAVRITFWTWLPKMDQAARMFEASHPGIKVKVVNAGMTAEAYTKIQIAHRAGRGAPDLAQIEYSALPQFVVTKQVADLSALGAGSLAGRFTDSAWAQVTVGGRAYGIPQDTGPMVMFYRRDVFERHGLTPPRTWAEFTEAGRLLRKADPEVYLSYLDPGDPGTVDGLLWQAGAFPFQPQGETGVRVDLTGSPQARAVSGTWSTLLREDLVRPVASWTDEWWKDLAAGRYAVWFAGAWAPSNLASSIPGSSGRWGVAPMPRHDGAAEGEAENGGSSVAVLEQSPNKAAALTFARWLNAEPEGARFLNGVLGLYPATRELMADPAFLDAELPFFAGQRANQVFAAASAKVRPGWHYLPYQPYANTQFKDTVGPVIAARGELGPGLARWQNRITGYGRDQGFTITTGG</sequence>
<dbReference type="SUPFAM" id="SSF53850">
    <property type="entry name" value="Periplasmic binding protein-like II"/>
    <property type="match status" value="1"/>
</dbReference>
<evidence type="ECO:0000313" key="2">
    <source>
        <dbReference type="EMBL" id="MBP2478384.1"/>
    </source>
</evidence>
<keyword evidence="2" id="KW-0762">Sugar transport</keyword>
<dbReference type="PANTHER" id="PTHR43649:SF14">
    <property type="entry name" value="BLR3389 PROTEIN"/>
    <property type="match status" value="1"/>
</dbReference>
<dbReference type="CDD" id="cd13585">
    <property type="entry name" value="PBP2_TMBP_like"/>
    <property type="match status" value="1"/>
</dbReference>
<gene>
    <name evidence="2" type="ORF">JOF53_007256</name>
</gene>
<evidence type="ECO:0000313" key="3">
    <source>
        <dbReference type="Proteomes" id="UP001519363"/>
    </source>
</evidence>
<accession>A0ABS5AP84</accession>
<proteinExistence type="predicted"/>
<dbReference type="PANTHER" id="PTHR43649">
    <property type="entry name" value="ARABINOSE-BINDING PROTEIN-RELATED"/>
    <property type="match status" value="1"/>
</dbReference>
<dbReference type="InterPro" id="IPR006059">
    <property type="entry name" value="SBP"/>
</dbReference>
<keyword evidence="1" id="KW-0732">Signal</keyword>
<protein>
    <submittedName>
        <fullName evidence="2">Multiple sugar transport system substrate-binding protein</fullName>
    </submittedName>
</protein>
<dbReference type="InterPro" id="IPR050490">
    <property type="entry name" value="Bact_solute-bd_prot1"/>
</dbReference>
<dbReference type="Proteomes" id="UP001519363">
    <property type="component" value="Unassembled WGS sequence"/>
</dbReference>
<feature type="chain" id="PRO_5045643750" evidence="1">
    <location>
        <begin position="23"/>
        <end position="426"/>
    </location>
</feature>
<dbReference type="EMBL" id="JAGIOO010000001">
    <property type="protein sequence ID" value="MBP2478384.1"/>
    <property type="molecule type" value="Genomic_DNA"/>
</dbReference>
<comment type="caution">
    <text evidence="2">The sequence shown here is derived from an EMBL/GenBank/DDBJ whole genome shotgun (WGS) entry which is preliminary data.</text>
</comment>
<dbReference type="Gene3D" id="3.40.190.10">
    <property type="entry name" value="Periplasmic binding protein-like II"/>
    <property type="match status" value="1"/>
</dbReference>
<feature type="signal peptide" evidence="1">
    <location>
        <begin position="1"/>
        <end position="22"/>
    </location>
</feature>
<keyword evidence="2" id="KW-0813">Transport</keyword>
<evidence type="ECO:0000256" key="1">
    <source>
        <dbReference type="SAM" id="SignalP"/>
    </source>
</evidence>
<dbReference type="RefSeq" id="WP_086782594.1">
    <property type="nucleotide sequence ID" value="NZ_JAGIOO010000001.1"/>
</dbReference>
<dbReference type="PROSITE" id="PS51257">
    <property type="entry name" value="PROKAR_LIPOPROTEIN"/>
    <property type="match status" value="1"/>
</dbReference>